<keyword evidence="1" id="KW-0472">Membrane</keyword>
<dbReference type="InterPro" id="IPR001054">
    <property type="entry name" value="A/G_cyclase"/>
</dbReference>
<dbReference type="GO" id="GO:0004016">
    <property type="term" value="F:adenylate cyclase activity"/>
    <property type="evidence" value="ECO:0007669"/>
    <property type="project" value="UniProtKB-EC"/>
</dbReference>
<dbReference type="AlphaFoldDB" id="A0A1L8CMA2"/>
<dbReference type="PANTHER" id="PTHR43081">
    <property type="entry name" value="ADENYLATE CYCLASE, TERMINAL-DIFFERENTIATION SPECIFIC-RELATED"/>
    <property type="match status" value="1"/>
</dbReference>
<name>A0A1L8CMA2_9PROT</name>
<dbReference type="PROSITE" id="PS50125">
    <property type="entry name" value="GUANYLATE_CYCLASE_2"/>
    <property type="match status" value="1"/>
</dbReference>
<protein>
    <submittedName>
        <fullName evidence="4">Adenylate cyclase</fullName>
        <ecNumber evidence="4">4.6.1.1</ecNumber>
    </submittedName>
</protein>
<dbReference type="Gene3D" id="3.30.70.1230">
    <property type="entry name" value="Nucleotide cyclase"/>
    <property type="match status" value="1"/>
</dbReference>
<evidence type="ECO:0000313" key="4">
    <source>
        <dbReference type="EMBL" id="GAV20025.1"/>
    </source>
</evidence>
<feature type="domain" description="Guanylate cyclase" evidence="2">
    <location>
        <begin position="291"/>
        <end position="421"/>
    </location>
</feature>
<dbReference type="Pfam" id="PF00672">
    <property type="entry name" value="HAMP"/>
    <property type="match status" value="1"/>
</dbReference>
<dbReference type="InterPro" id="IPR003660">
    <property type="entry name" value="HAMP_dom"/>
</dbReference>
<feature type="transmembrane region" description="Helical" evidence="1">
    <location>
        <begin position="186"/>
        <end position="205"/>
    </location>
</feature>
<dbReference type="GO" id="GO:0009190">
    <property type="term" value="P:cyclic nucleotide biosynthetic process"/>
    <property type="evidence" value="ECO:0007669"/>
    <property type="project" value="InterPro"/>
</dbReference>
<feature type="transmembrane region" description="Helical" evidence="1">
    <location>
        <begin position="36"/>
        <end position="56"/>
    </location>
</feature>
<dbReference type="RefSeq" id="WP_227819366.1">
    <property type="nucleotide sequence ID" value="NZ_BDFD01000006.1"/>
</dbReference>
<dbReference type="CDD" id="cd07302">
    <property type="entry name" value="CHD"/>
    <property type="match status" value="1"/>
</dbReference>
<dbReference type="STRING" id="1921010.MMIC_P0986"/>
<evidence type="ECO:0000313" key="5">
    <source>
        <dbReference type="Proteomes" id="UP000231632"/>
    </source>
</evidence>
<dbReference type="InterPro" id="IPR050697">
    <property type="entry name" value="Adenylyl/Guanylyl_Cyclase_3/4"/>
</dbReference>
<keyword evidence="4" id="KW-0456">Lyase</keyword>
<evidence type="ECO:0000259" key="3">
    <source>
        <dbReference type="PROSITE" id="PS50885"/>
    </source>
</evidence>
<dbReference type="GO" id="GO:0016020">
    <property type="term" value="C:membrane"/>
    <property type="evidence" value="ECO:0007669"/>
    <property type="project" value="InterPro"/>
</dbReference>
<evidence type="ECO:0000256" key="1">
    <source>
        <dbReference type="SAM" id="Phobius"/>
    </source>
</evidence>
<dbReference type="EMBL" id="BDFD01000006">
    <property type="protein sequence ID" value="GAV20025.1"/>
    <property type="molecule type" value="Genomic_DNA"/>
</dbReference>
<dbReference type="GO" id="GO:0035556">
    <property type="term" value="P:intracellular signal transduction"/>
    <property type="evidence" value="ECO:0007669"/>
    <property type="project" value="InterPro"/>
</dbReference>
<reference evidence="4 5" key="1">
    <citation type="journal article" date="2017" name="Arch. Microbiol.">
        <title>Mariprofundus micogutta sp. nov., a novel iron-oxidizing zetaproteobacterium isolated from a deep-sea hydrothermal field at the Bayonnaise knoll of the Izu-Ogasawara arc, and a description of Mariprofundales ord. nov. and Zetaproteobacteria classis nov.</title>
        <authorList>
            <person name="Makita H."/>
            <person name="Tanaka E."/>
            <person name="Mitsunobu S."/>
            <person name="Miyazaki M."/>
            <person name="Nunoura T."/>
            <person name="Uematsu K."/>
            <person name="Takaki Y."/>
            <person name="Nishi S."/>
            <person name="Shimamura S."/>
            <person name="Takai K."/>
        </authorList>
    </citation>
    <scope>NUCLEOTIDE SEQUENCE [LARGE SCALE GENOMIC DNA]</scope>
    <source>
        <strain evidence="4 5">ET2</strain>
    </source>
</reference>
<gene>
    <name evidence="4" type="ORF">MMIC_P0986</name>
</gene>
<dbReference type="CDD" id="cd06225">
    <property type="entry name" value="HAMP"/>
    <property type="match status" value="1"/>
</dbReference>
<dbReference type="PROSITE" id="PS50885">
    <property type="entry name" value="HAMP"/>
    <property type="match status" value="1"/>
</dbReference>
<comment type="caution">
    <text evidence="4">The sequence shown here is derived from an EMBL/GenBank/DDBJ whole genome shotgun (WGS) entry which is preliminary data.</text>
</comment>
<keyword evidence="5" id="KW-1185">Reference proteome</keyword>
<sequence length="499" mass="54948">MRDIEIEPVDIQTSESDTVEQSKERFAPRIPIRWRWIMLVGITVTVAIGVLFFIILDIERSAWLESQAAQAELQVDRLTDELKLPMLSGSSAETDLVVQGFLEKVPSVMGVLLKYPDGKTKAYKDVGNENKLAKMLVVSEEVKRLSIKQLWYAKTVIYAKTAMGTIGVRFSEQAWEEIAGKLVQRILLAALVVVFLSVVAVYWLAGRMSERLELLADGAAQVAKGDFHVKLAVRGNDEISDAVSQFNVMVAELAHKQELRDVFGRYLNPKLVSDVFESGEVKVENHRQEVTVLFADMVQFTSFSESTETEAVVAVLNSHFEVFHRVIAYYGGHVDKYIGDAVMAVFNHPVGDEDHVRHAAKAGLAIAQACEKLGFKREDGSTISFRVGLNCGQAIAGNIGAAKRMEYTVIGDAVNVASRMGGLGEGGDVVMSHSSFHKLGDGFVFHPIGESEMKGVSQKIEVGTVEVSSKHVRRNIEHVVELAFNLDLPTDVRQIAGDA</sequence>
<dbReference type="SUPFAM" id="SSF55073">
    <property type="entry name" value="Nucleotide cyclase"/>
    <property type="match status" value="1"/>
</dbReference>
<proteinExistence type="predicted"/>
<dbReference type="Gene3D" id="6.10.340.10">
    <property type="match status" value="1"/>
</dbReference>
<keyword evidence="1" id="KW-0812">Transmembrane</keyword>
<accession>A0A1L8CMA2</accession>
<dbReference type="SMART" id="SM00304">
    <property type="entry name" value="HAMP"/>
    <property type="match status" value="1"/>
</dbReference>
<dbReference type="SUPFAM" id="SSF158472">
    <property type="entry name" value="HAMP domain-like"/>
    <property type="match status" value="1"/>
</dbReference>
<evidence type="ECO:0000259" key="2">
    <source>
        <dbReference type="PROSITE" id="PS50125"/>
    </source>
</evidence>
<feature type="domain" description="HAMP" evidence="3">
    <location>
        <begin position="206"/>
        <end position="258"/>
    </location>
</feature>
<dbReference type="Proteomes" id="UP000231632">
    <property type="component" value="Unassembled WGS sequence"/>
</dbReference>
<keyword evidence="1" id="KW-1133">Transmembrane helix</keyword>
<dbReference type="EC" id="4.6.1.1" evidence="4"/>
<dbReference type="SMART" id="SM00044">
    <property type="entry name" value="CYCc"/>
    <property type="match status" value="1"/>
</dbReference>
<dbReference type="PANTHER" id="PTHR43081:SF1">
    <property type="entry name" value="ADENYLATE CYCLASE, TERMINAL-DIFFERENTIATION SPECIFIC"/>
    <property type="match status" value="1"/>
</dbReference>
<dbReference type="Pfam" id="PF00211">
    <property type="entry name" value="Guanylate_cyc"/>
    <property type="match status" value="1"/>
</dbReference>
<dbReference type="InterPro" id="IPR029787">
    <property type="entry name" value="Nucleotide_cyclase"/>
</dbReference>
<organism evidence="4 5">
    <name type="scientific">Mariprofundus micogutta</name>
    <dbReference type="NCBI Taxonomy" id="1921010"/>
    <lineage>
        <taxon>Bacteria</taxon>
        <taxon>Pseudomonadati</taxon>
        <taxon>Pseudomonadota</taxon>
        <taxon>Candidatius Mariprofundia</taxon>
        <taxon>Mariprofundales</taxon>
        <taxon>Mariprofundaceae</taxon>
        <taxon>Mariprofundus</taxon>
    </lineage>
</organism>